<dbReference type="Gene3D" id="3.40.80.10">
    <property type="entry name" value="Peptidoglycan recognition protein-like"/>
    <property type="match status" value="1"/>
</dbReference>
<comment type="caution">
    <text evidence="4">The sequence shown here is derived from an EMBL/GenBank/DDBJ whole genome shotgun (WGS) entry which is preliminary data.</text>
</comment>
<comment type="similarity">
    <text evidence="1">Belongs to the N-acetylmuramoyl-L-alanine amidase 2 family.</text>
</comment>
<dbReference type="PANTHER" id="PTHR11022:SF41">
    <property type="entry name" value="PEPTIDOGLYCAN-RECOGNITION PROTEIN LC-RELATED"/>
    <property type="match status" value="1"/>
</dbReference>
<organism evidence="4 5">
    <name type="scientific">Otariodibacter oris</name>
    <dbReference type="NCBI Taxonomy" id="1032623"/>
    <lineage>
        <taxon>Bacteria</taxon>
        <taxon>Pseudomonadati</taxon>
        <taxon>Pseudomonadota</taxon>
        <taxon>Gammaproteobacteria</taxon>
        <taxon>Pasteurellales</taxon>
        <taxon>Pasteurellaceae</taxon>
        <taxon>Otariodibacter</taxon>
    </lineage>
</organism>
<evidence type="ECO:0000259" key="2">
    <source>
        <dbReference type="SMART" id="SM00644"/>
    </source>
</evidence>
<dbReference type="GO" id="GO:0008745">
    <property type="term" value="F:N-acetylmuramoyl-L-alanine amidase activity"/>
    <property type="evidence" value="ECO:0007669"/>
    <property type="project" value="InterPro"/>
</dbReference>
<dbReference type="GO" id="GO:0008270">
    <property type="term" value="F:zinc ion binding"/>
    <property type="evidence" value="ECO:0007669"/>
    <property type="project" value="InterPro"/>
</dbReference>
<dbReference type="InterPro" id="IPR036505">
    <property type="entry name" value="Amidase/PGRP_sf"/>
</dbReference>
<dbReference type="SMART" id="SM00701">
    <property type="entry name" value="PGRP"/>
    <property type="match status" value="1"/>
</dbReference>
<dbReference type="GO" id="GO:0009253">
    <property type="term" value="P:peptidoglycan catabolic process"/>
    <property type="evidence" value="ECO:0007669"/>
    <property type="project" value="InterPro"/>
</dbReference>
<dbReference type="RefSeq" id="WP_121121625.1">
    <property type="nucleotide sequence ID" value="NZ_CP016604.1"/>
</dbReference>
<dbReference type="SMART" id="SM00644">
    <property type="entry name" value="Ami_2"/>
    <property type="match status" value="1"/>
</dbReference>
<dbReference type="PROSITE" id="PS00018">
    <property type="entry name" value="EF_HAND_1"/>
    <property type="match status" value="1"/>
</dbReference>
<evidence type="ECO:0000313" key="4">
    <source>
        <dbReference type="EMBL" id="RKR77160.1"/>
    </source>
</evidence>
<evidence type="ECO:0000313" key="5">
    <source>
        <dbReference type="Proteomes" id="UP000280099"/>
    </source>
</evidence>
<dbReference type="InterPro" id="IPR002502">
    <property type="entry name" value="Amidase_domain"/>
</dbReference>
<feature type="domain" description="N-acetylmuramoyl-L-alanine amidase" evidence="2">
    <location>
        <begin position="1"/>
        <end position="148"/>
    </location>
</feature>
<dbReference type="AlphaFoldDB" id="A0A420XJ91"/>
<dbReference type="InterPro" id="IPR018247">
    <property type="entry name" value="EF_Hand_1_Ca_BS"/>
</dbReference>
<dbReference type="SUPFAM" id="SSF55846">
    <property type="entry name" value="N-acetylmuramoyl-L-alanine amidase-like"/>
    <property type="match status" value="1"/>
</dbReference>
<protein>
    <submittedName>
        <fullName evidence="4">N-acetylmuramoyl-L-alanine amidase</fullName>
    </submittedName>
</protein>
<evidence type="ECO:0000259" key="3">
    <source>
        <dbReference type="SMART" id="SM00701"/>
    </source>
</evidence>
<dbReference type="InterPro" id="IPR006619">
    <property type="entry name" value="PGRP_domain_met/bac"/>
</dbReference>
<dbReference type="OrthoDB" id="8754850at2"/>
<sequence>MSFPILKIVVHCSATRNGKTLKRNGATSAQAIDSWHKQRGFKRSVHAVRNFNSHLKHIGYHFVIDIDGTVETGRQVGEIGAHVKGHNSNSVGICLVGGVTAEGKNHGQYTKAQWVALHTLIRNLEARYPKAKVYGHRDLSPDLNGDGKITKNEWVKDCPCFDVWDWLDSEEVVNTDHLFKE</sequence>
<dbReference type="Proteomes" id="UP000280099">
    <property type="component" value="Unassembled WGS sequence"/>
</dbReference>
<dbReference type="InterPro" id="IPR015510">
    <property type="entry name" value="PGRP"/>
</dbReference>
<keyword evidence="5" id="KW-1185">Reference proteome</keyword>
<dbReference type="PANTHER" id="PTHR11022">
    <property type="entry name" value="PEPTIDOGLYCAN RECOGNITION PROTEIN"/>
    <property type="match status" value="1"/>
</dbReference>
<proteinExistence type="inferred from homology"/>
<evidence type="ECO:0000256" key="1">
    <source>
        <dbReference type="ARBA" id="ARBA00007553"/>
    </source>
</evidence>
<accession>A0A420XJ91</accession>
<name>A0A420XJ91_9PAST</name>
<dbReference type="Pfam" id="PF01510">
    <property type="entry name" value="Amidase_2"/>
    <property type="match status" value="1"/>
</dbReference>
<feature type="domain" description="Peptidoglycan recognition protein family" evidence="3">
    <location>
        <begin position="3"/>
        <end position="140"/>
    </location>
</feature>
<dbReference type="CDD" id="cd06583">
    <property type="entry name" value="PGRP"/>
    <property type="match status" value="1"/>
</dbReference>
<dbReference type="EMBL" id="RBJC01000004">
    <property type="protein sequence ID" value="RKR77160.1"/>
    <property type="molecule type" value="Genomic_DNA"/>
</dbReference>
<gene>
    <name evidence="4" type="ORF">DES31_0485</name>
</gene>
<reference evidence="4 5" key="1">
    <citation type="submission" date="2018-10" db="EMBL/GenBank/DDBJ databases">
        <title>Genomic Encyclopedia of Type Strains, Phase IV (KMG-IV): sequencing the most valuable type-strain genomes for metagenomic binning, comparative biology and taxonomic classification.</title>
        <authorList>
            <person name="Goeker M."/>
        </authorList>
    </citation>
    <scope>NUCLEOTIDE SEQUENCE [LARGE SCALE GENOMIC DNA]</scope>
    <source>
        <strain evidence="4 5">DSM 23800</strain>
    </source>
</reference>